<comment type="caution">
    <text evidence="1">The sequence shown here is derived from an EMBL/GenBank/DDBJ whole genome shotgun (WGS) entry which is preliminary data.</text>
</comment>
<dbReference type="AlphaFoldDB" id="A0A4Z0PSN6"/>
<accession>A0A4Z0PSN6</accession>
<reference evidence="1 2" key="1">
    <citation type="submission" date="2019-04" db="EMBL/GenBank/DDBJ databases">
        <authorList>
            <person name="Feng G."/>
            <person name="Zhang J."/>
            <person name="Zhu H."/>
        </authorList>
    </citation>
    <scope>NUCLEOTIDE SEQUENCE [LARGE SCALE GENOMIC DNA]</scope>
    <source>
        <strain evidence="1 2">JCM 31653</strain>
    </source>
</reference>
<proteinExistence type="predicted"/>
<dbReference type="EMBL" id="SRLC01000003">
    <property type="protein sequence ID" value="TGE20678.1"/>
    <property type="molecule type" value="Genomic_DNA"/>
</dbReference>
<dbReference type="Proteomes" id="UP000297549">
    <property type="component" value="Unassembled WGS sequence"/>
</dbReference>
<dbReference type="OrthoDB" id="9925168at2"/>
<evidence type="ECO:0000313" key="2">
    <source>
        <dbReference type="Proteomes" id="UP000297549"/>
    </source>
</evidence>
<sequence length="64" mass="7476">MQLPQQSQVLDAAFQTLQPIQLYYDTCPERADDSPAQIVLHHEMRVMLGAVYRVRMQIHEVMHP</sequence>
<gene>
    <name evidence="1" type="ORF">E5K00_22075</name>
</gene>
<keyword evidence="2" id="KW-1185">Reference proteome</keyword>
<protein>
    <submittedName>
        <fullName evidence="1">Uncharacterized protein</fullName>
    </submittedName>
</protein>
<evidence type="ECO:0000313" key="1">
    <source>
        <dbReference type="EMBL" id="TGE20678.1"/>
    </source>
</evidence>
<name>A0A4Z0PSN6_9BACT</name>
<dbReference type="RefSeq" id="WP_135465477.1">
    <property type="nucleotide sequence ID" value="NZ_SRLC01000003.1"/>
</dbReference>
<organism evidence="1 2">
    <name type="scientific">Hymenobacter aquaticus</name>
    <dbReference type="NCBI Taxonomy" id="1867101"/>
    <lineage>
        <taxon>Bacteria</taxon>
        <taxon>Pseudomonadati</taxon>
        <taxon>Bacteroidota</taxon>
        <taxon>Cytophagia</taxon>
        <taxon>Cytophagales</taxon>
        <taxon>Hymenobacteraceae</taxon>
        <taxon>Hymenobacter</taxon>
    </lineage>
</organism>